<keyword evidence="12" id="KW-1185">Reference proteome</keyword>
<evidence type="ECO:0000256" key="1">
    <source>
        <dbReference type="ARBA" id="ARBA00004123"/>
    </source>
</evidence>
<evidence type="ECO:0000313" key="11">
    <source>
        <dbReference type="EnsemblPlants" id="Kaladp0048s0837.1.v1.1"/>
    </source>
</evidence>
<keyword evidence="5" id="KW-0597">Phosphoprotein</keyword>
<dbReference type="PANTHER" id="PTHR31169:SF8">
    <property type="entry name" value="ZINC-FINGER DOMAIN OF MONOAMINE-OXIDASE A REPRESSOR R1 PROTEIN"/>
    <property type="match status" value="1"/>
</dbReference>
<evidence type="ECO:0000256" key="3">
    <source>
        <dbReference type="ARBA" id="ARBA00022490"/>
    </source>
</evidence>
<dbReference type="InterPro" id="IPR018866">
    <property type="entry name" value="Znf-4CXXC_R1"/>
</dbReference>
<dbReference type="OMA" id="GICDCER"/>
<keyword evidence="7" id="KW-0805">Transcription regulation</keyword>
<proteinExistence type="predicted"/>
<evidence type="ECO:0000256" key="5">
    <source>
        <dbReference type="ARBA" id="ARBA00022553"/>
    </source>
</evidence>
<keyword evidence="4" id="KW-1017">Isopeptide bond</keyword>
<evidence type="ECO:0000256" key="7">
    <source>
        <dbReference type="ARBA" id="ARBA00023015"/>
    </source>
</evidence>
<dbReference type="GO" id="GO:0005634">
    <property type="term" value="C:nucleus"/>
    <property type="evidence" value="ECO:0007669"/>
    <property type="project" value="UniProtKB-SubCell"/>
</dbReference>
<organism evidence="11 12">
    <name type="scientific">Kalanchoe fedtschenkoi</name>
    <name type="common">Lavender scallops</name>
    <name type="synonym">South American air plant</name>
    <dbReference type="NCBI Taxonomy" id="63787"/>
    <lineage>
        <taxon>Eukaryota</taxon>
        <taxon>Viridiplantae</taxon>
        <taxon>Streptophyta</taxon>
        <taxon>Embryophyta</taxon>
        <taxon>Tracheophyta</taxon>
        <taxon>Spermatophyta</taxon>
        <taxon>Magnoliopsida</taxon>
        <taxon>eudicotyledons</taxon>
        <taxon>Gunneridae</taxon>
        <taxon>Pentapetalae</taxon>
        <taxon>Saxifragales</taxon>
        <taxon>Crassulaceae</taxon>
        <taxon>Kalanchoe</taxon>
    </lineage>
</organism>
<dbReference type="EnsemblPlants" id="Kaladp0048s0837.1.v1.1">
    <property type="protein sequence ID" value="Kaladp0048s0837.1.v1.1"/>
    <property type="gene ID" value="Kaladp0048s0837.v1.1"/>
</dbReference>
<accession>A0A7N0TZL0</accession>
<dbReference type="GO" id="GO:0006355">
    <property type="term" value="P:regulation of DNA-templated transcription"/>
    <property type="evidence" value="ECO:0007669"/>
    <property type="project" value="InterPro"/>
</dbReference>
<dbReference type="GO" id="GO:0005737">
    <property type="term" value="C:cytoplasm"/>
    <property type="evidence" value="ECO:0007669"/>
    <property type="project" value="UniProtKB-SubCell"/>
</dbReference>
<evidence type="ECO:0000256" key="4">
    <source>
        <dbReference type="ARBA" id="ARBA00022499"/>
    </source>
</evidence>
<reference evidence="11" key="1">
    <citation type="submission" date="2021-01" db="UniProtKB">
        <authorList>
            <consortium name="EnsemblPlants"/>
        </authorList>
    </citation>
    <scope>IDENTIFICATION</scope>
</reference>
<feature type="domain" description="Zinc-finger" evidence="10">
    <location>
        <begin position="34"/>
        <end position="107"/>
    </location>
</feature>
<protein>
    <recommendedName>
        <fullName evidence="10">Zinc-finger domain-containing protein</fullName>
    </recommendedName>
</protein>
<evidence type="ECO:0000256" key="9">
    <source>
        <dbReference type="ARBA" id="ARBA00023242"/>
    </source>
</evidence>
<dbReference type="InterPro" id="IPR040221">
    <property type="entry name" value="CDCA7/CDA7L"/>
</dbReference>
<keyword evidence="8" id="KW-0804">Transcription</keyword>
<dbReference type="PANTHER" id="PTHR31169">
    <property type="entry name" value="OS05G0300700 PROTEIN"/>
    <property type="match status" value="1"/>
</dbReference>
<evidence type="ECO:0000256" key="6">
    <source>
        <dbReference type="ARBA" id="ARBA00022843"/>
    </source>
</evidence>
<keyword evidence="9" id="KW-0539">Nucleus</keyword>
<sequence>MAPADFPPAKINSGAEIEVAMGSDAPVHSGELVKSGKYCHQCRQKTENFMAICSNRSKKPCPLHYCCRCLMNRYAENADETVALGEWHCPKCRGICNCSVCSRKNGGNGKVTEVFGRIVVDSSSQSDEIPRFLIDLNCDLNVDAVDGFEITAASIEASTSTSPGTHYNGMNSYTIMQAKQVYCASVKTQNENGLGGNNLSSETHVPMPLGIDVNKVASIKMSPEDVGHALQFLEFCKAFGQVFSLSDEDPEILLRDLFDKSNKEASQGPAFKFQMKITSMIQEDTEGQCQLPNIVVNGNNDVEPSSKLRALNFLCDEALNTSVMRHWINTYKRDIETVSLSESKSPCMPPFMDKSESVATQHAEFVDLDKSPHKKLKPDACRSEPKYVNESGQKFWNLGNSSNDMDIYVQDFGEEPMAQDKWFKFDPQQKDMVEKYLSSLSVRSSKKRRAACSL</sequence>
<comment type="subcellular location">
    <subcellularLocation>
        <location evidence="2">Cytoplasm</location>
    </subcellularLocation>
    <subcellularLocation>
        <location evidence="1">Nucleus</location>
    </subcellularLocation>
</comment>
<dbReference type="Pfam" id="PF10497">
    <property type="entry name" value="zf-4CXXC_R1"/>
    <property type="match status" value="1"/>
</dbReference>
<keyword evidence="6" id="KW-0832">Ubl conjugation</keyword>
<keyword evidence="3" id="KW-0963">Cytoplasm</keyword>
<dbReference type="AlphaFoldDB" id="A0A7N0TZL0"/>
<dbReference type="Proteomes" id="UP000594263">
    <property type="component" value="Unplaced"/>
</dbReference>
<dbReference type="Gramene" id="Kaladp0048s0837.1.v1.1">
    <property type="protein sequence ID" value="Kaladp0048s0837.1.v1.1"/>
    <property type="gene ID" value="Kaladp0048s0837.v1.1"/>
</dbReference>
<evidence type="ECO:0000313" key="12">
    <source>
        <dbReference type="Proteomes" id="UP000594263"/>
    </source>
</evidence>
<evidence type="ECO:0000259" key="10">
    <source>
        <dbReference type="Pfam" id="PF10497"/>
    </source>
</evidence>
<evidence type="ECO:0000256" key="8">
    <source>
        <dbReference type="ARBA" id="ARBA00023163"/>
    </source>
</evidence>
<evidence type="ECO:0000256" key="2">
    <source>
        <dbReference type="ARBA" id="ARBA00004496"/>
    </source>
</evidence>
<name>A0A7N0TZL0_KALFE</name>